<evidence type="ECO:0000313" key="8">
    <source>
        <dbReference type="Proteomes" id="UP000324896"/>
    </source>
</evidence>
<evidence type="ECO:0000256" key="2">
    <source>
        <dbReference type="HAMAP-Rule" id="MF_02087"/>
    </source>
</evidence>
<evidence type="ECO:0000256" key="1">
    <source>
        <dbReference type="ARBA" id="ARBA00022898"/>
    </source>
</evidence>
<comment type="function">
    <text evidence="2">Pyridoxal 5'-phosphate (PLP)-binding protein, which is involved in PLP homeostasis.</text>
</comment>
<dbReference type="Proteomes" id="UP000324896">
    <property type="component" value="Unassembled WGS sequence"/>
</dbReference>
<dbReference type="InterPro" id="IPR001608">
    <property type="entry name" value="Ala_racemase_N"/>
</dbReference>
<evidence type="ECO:0000256" key="3">
    <source>
        <dbReference type="PIRSR" id="PIRSR004848-1"/>
    </source>
</evidence>
<dbReference type="PANTHER" id="PTHR10146">
    <property type="entry name" value="PROLINE SYNTHETASE CO-TRANSCRIBED BACTERIAL HOMOLOG PROTEIN"/>
    <property type="match status" value="1"/>
</dbReference>
<dbReference type="NCBIfam" id="TIGR00044">
    <property type="entry name" value="YggS family pyridoxal phosphate-dependent enzyme"/>
    <property type="match status" value="1"/>
</dbReference>
<evidence type="ECO:0000313" key="7">
    <source>
        <dbReference type="EMBL" id="SDB95281.1"/>
    </source>
</evidence>
<feature type="coiled-coil region" evidence="5">
    <location>
        <begin position="3"/>
        <end position="30"/>
    </location>
</feature>
<dbReference type="AlphaFoldDB" id="A0A1G6HM29"/>
<dbReference type="HAMAP" id="MF_02087">
    <property type="entry name" value="PLP_homeostasis"/>
    <property type="match status" value="1"/>
</dbReference>
<keyword evidence="1 2" id="KW-0663">Pyridoxal phosphate</keyword>
<evidence type="ECO:0000259" key="6">
    <source>
        <dbReference type="Pfam" id="PF01168"/>
    </source>
</evidence>
<dbReference type="SUPFAM" id="SSF51419">
    <property type="entry name" value="PLP-binding barrel"/>
    <property type="match status" value="1"/>
</dbReference>
<accession>A0A1G6HM29</accession>
<dbReference type="GO" id="GO:0030170">
    <property type="term" value="F:pyridoxal phosphate binding"/>
    <property type="evidence" value="ECO:0007669"/>
    <property type="project" value="UniProtKB-UniRule"/>
</dbReference>
<dbReference type="PANTHER" id="PTHR10146:SF14">
    <property type="entry name" value="PYRIDOXAL PHOSPHATE HOMEOSTASIS PROTEIN"/>
    <property type="match status" value="1"/>
</dbReference>
<protein>
    <recommendedName>
        <fullName evidence="2">Pyridoxal phosphate homeostasis protein</fullName>
        <shortName evidence="2">PLP homeostasis protein</shortName>
    </recommendedName>
</protein>
<keyword evidence="5" id="KW-0175">Coiled coil</keyword>
<evidence type="ECO:0000256" key="5">
    <source>
        <dbReference type="SAM" id="Coils"/>
    </source>
</evidence>
<gene>
    <name evidence="7" type="ORF">SAMN04488597_10129</name>
</gene>
<dbReference type="PIRSF" id="PIRSF004848">
    <property type="entry name" value="YBL036c_PLPDEIII"/>
    <property type="match status" value="1"/>
</dbReference>
<dbReference type="EMBL" id="FMYT01000001">
    <property type="protein sequence ID" value="SDB95281.1"/>
    <property type="molecule type" value="Genomic_DNA"/>
</dbReference>
<comment type="cofactor">
    <cofactor evidence="3">
        <name>pyridoxal 5'-phosphate</name>
        <dbReference type="ChEBI" id="CHEBI:597326"/>
    </cofactor>
</comment>
<evidence type="ECO:0000256" key="4">
    <source>
        <dbReference type="RuleBase" id="RU004514"/>
    </source>
</evidence>
<comment type="similarity">
    <text evidence="2 4">Belongs to the pyridoxal phosphate-binding protein YggS/PROSC family.</text>
</comment>
<dbReference type="InterPro" id="IPR029066">
    <property type="entry name" value="PLP-binding_barrel"/>
</dbReference>
<dbReference type="CDD" id="cd00635">
    <property type="entry name" value="PLPDE_III_YBL036c_like"/>
    <property type="match status" value="1"/>
</dbReference>
<reference evidence="7 8" key="1">
    <citation type="submission" date="2016-10" db="EMBL/GenBank/DDBJ databases">
        <authorList>
            <person name="Varghese N."/>
            <person name="Submissions S."/>
        </authorList>
    </citation>
    <scope>NUCLEOTIDE SEQUENCE [LARGE SCALE GENOMIC DNA]</scope>
    <source>
        <strain evidence="7 8">WG10</strain>
    </source>
</reference>
<sequence>MKNEKLISNLKKVQKNIKEAAAKANRDYKEIKLLAVSKKHSIDEIKTLKQAGLNFFGENRVQELEEKNEKLLSEGIELDWHFIGHLQRNKVKYLMRMENCRMIQSLDSLRLAKEVNKRAKKNDRKIPVLVEINISGDENKFGITPAKAEEFLKKITNLEFLQIEGLMTILPYLDDSEKLRSYFKDMKNLFDKLSANVIPLDELSMGMTNDYQIAIEEGATIVRVGTAIFGEREY</sequence>
<dbReference type="Gene3D" id="3.20.20.10">
    <property type="entry name" value="Alanine racemase"/>
    <property type="match status" value="1"/>
</dbReference>
<organism evidence="7 8">
    <name type="scientific">Halanaerobium congolense</name>
    <dbReference type="NCBI Taxonomy" id="54121"/>
    <lineage>
        <taxon>Bacteria</taxon>
        <taxon>Bacillati</taxon>
        <taxon>Bacillota</taxon>
        <taxon>Clostridia</taxon>
        <taxon>Halanaerobiales</taxon>
        <taxon>Halanaerobiaceae</taxon>
        <taxon>Halanaerobium</taxon>
    </lineage>
</organism>
<dbReference type="FunFam" id="3.20.20.10:FF:000018">
    <property type="entry name" value="Pyridoxal phosphate homeostasis protein"/>
    <property type="match status" value="1"/>
</dbReference>
<dbReference type="Pfam" id="PF01168">
    <property type="entry name" value="Ala_racemase_N"/>
    <property type="match status" value="1"/>
</dbReference>
<proteinExistence type="inferred from homology"/>
<dbReference type="RefSeq" id="WP_149796554.1">
    <property type="nucleotide sequence ID" value="NZ_FMYT01000001.1"/>
</dbReference>
<feature type="modified residue" description="N6-(pyridoxal phosphate)lysine" evidence="2 3">
    <location>
        <position position="38"/>
    </location>
</feature>
<dbReference type="InterPro" id="IPR011078">
    <property type="entry name" value="PyrdxlP_homeostasis"/>
</dbReference>
<feature type="domain" description="Alanine racemase N-terminal" evidence="6">
    <location>
        <begin position="9"/>
        <end position="232"/>
    </location>
</feature>
<name>A0A1G6HM29_9FIRM</name>
<dbReference type="PROSITE" id="PS01211">
    <property type="entry name" value="UPF0001"/>
    <property type="match status" value="1"/>
</dbReference>